<evidence type="ECO:0000313" key="2">
    <source>
        <dbReference type="EMBL" id="CAB5036420.1"/>
    </source>
</evidence>
<dbReference type="PRINTS" id="PR00081">
    <property type="entry name" value="GDHRDH"/>
</dbReference>
<dbReference type="EMBL" id="CAFBPZ010000019">
    <property type="protein sequence ID" value="CAB5036420.1"/>
    <property type="molecule type" value="Genomic_DNA"/>
</dbReference>
<dbReference type="FunFam" id="3.40.50.720:FF:000084">
    <property type="entry name" value="Short-chain dehydrogenase reductase"/>
    <property type="match status" value="1"/>
</dbReference>
<dbReference type="GO" id="GO:0016616">
    <property type="term" value="F:oxidoreductase activity, acting on the CH-OH group of donors, NAD or NADP as acceptor"/>
    <property type="evidence" value="ECO:0007669"/>
    <property type="project" value="TreeGrafter"/>
</dbReference>
<dbReference type="PRINTS" id="PR00080">
    <property type="entry name" value="SDRFAMILY"/>
</dbReference>
<gene>
    <name evidence="2" type="ORF">UFOPK4237_00466</name>
</gene>
<organism evidence="2">
    <name type="scientific">freshwater metagenome</name>
    <dbReference type="NCBI Taxonomy" id="449393"/>
    <lineage>
        <taxon>unclassified sequences</taxon>
        <taxon>metagenomes</taxon>
        <taxon>ecological metagenomes</taxon>
    </lineage>
</organism>
<dbReference type="AlphaFoldDB" id="A0A6J7S7Q9"/>
<dbReference type="Gene3D" id="3.40.50.720">
    <property type="entry name" value="NAD(P)-binding Rossmann-like Domain"/>
    <property type="match status" value="1"/>
</dbReference>
<dbReference type="InterPro" id="IPR036291">
    <property type="entry name" value="NAD(P)-bd_dom_sf"/>
</dbReference>
<dbReference type="InterPro" id="IPR020904">
    <property type="entry name" value="Sc_DH/Rdtase_CS"/>
</dbReference>
<proteinExistence type="inferred from homology"/>
<name>A0A6J7S7Q9_9ZZZZ</name>
<dbReference type="CDD" id="cd05233">
    <property type="entry name" value="SDR_c"/>
    <property type="match status" value="1"/>
</dbReference>
<accession>A0A6J7S7Q9</accession>
<dbReference type="Pfam" id="PF13561">
    <property type="entry name" value="adh_short_C2"/>
    <property type="match status" value="1"/>
</dbReference>
<reference evidence="2" key="1">
    <citation type="submission" date="2020-05" db="EMBL/GenBank/DDBJ databases">
        <authorList>
            <person name="Chiriac C."/>
            <person name="Salcher M."/>
            <person name="Ghai R."/>
            <person name="Kavagutti S V."/>
        </authorList>
    </citation>
    <scope>NUCLEOTIDE SEQUENCE</scope>
</reference>
<sequence>MTLTQLNGRRIIITGGASGMGEGLVRAFPGLGAQVVSLDFNAQAGSVIAAEAGAHFISVDVANKPSVDSAMAAAVTHLGGLDVLIHAAGIAPASLAESNTVELWHQVMNINALGTMLTNQAAFQHLKASGGQILNFTSAAGIMGLPNKSVYSASKGAVTAWSRTIAKEWAQYNITVNMICPAIWTPMYDKTRSEMPAEVLAAHDEIMKSAVPIGGKLGDINKDFVPVLAFYSSPGANFMTGQVIAIDGGTLMVR</sequence>
<dbReference type="PANTHER" id="PTHR42760">
    <property type="entry name" value="SHORT-CHAIN DEHYDROGENASES/REDUCTASES FAMILY MEMBER"/>
    <property type="match status" value="1"/>
</dbReference>
<dbReference type="SUPFAM" id="SSF51735">
    <property type="entry name" value="NAD(P)-binding Rossmann-fold domains"/>
    <property type="match status" value="1"/>
</dbReference>
<comment type="similarity">
    <text evidence="1">Belongs to the short-chain dehydrogenases/reductases (SDR) family.</text>
</comment>
<protein>
    <submittedName>
        <fullName evidence="2">Unannotated protein</fullName>
    </submittedName>
</protein>
<dbReference type="InterPro" id="IPR002347">
    <property type="entry name" value="SDR_fam"/>
</dbReference>
<dbReference type="PROSITE" id="PS00061">
    <property type="entry name" value="ADH_SHORT"/>
    <property type="match status" value="1"/>
</dbReference>
<evidence type="ECO:0000256" key="1">
    <source>
        <dbReference type="ARBA" id="ARBA00006484"/>
    </source>
</evidence>